<keyword evidence="3" id="KW-1185">Reference proteome</keyword>
<feature type="compositionally biased region" description="Basic and acidic residues" evidence="1">
    <location>
        <begin position="184"/>
        <end position="204"/>
    </location>
</feature>
<evidence type="ECO:0000256" key="1">
    <source>
        <dbReference type="SAM" id="MobiDB-lite"/>
    </source>
</evidence>
<accession>A0A9E8M0R3</accession>
<sequence>MKKNHSFVAAFFFIVVTIATTFSLYIPKSFATSEDIVTIPNEAIRLRILANSNSERDQRIKREIRDVVNEQISEWVQDLTSFEQARSVIIDHLDEIEALSLSVLEKENVHQPLEVDFGPVQFPTKLYGQFLYPAGTYEAVRITIGEGKGANWWCVLFPPLCFLDFSTGTAVQDDSDGSQSTTLEGERKKDQSKKDTKEGNNHFVEDTEKEPKVKFFIIEIFEKIISFFT</sequence>
<dbReference type="Proteomes" id="UP001164726">
    <property type="component" value="Chromosome"/>
</dbReference>
<evidence type="ECO:0000313" key="2">
    <source>
        <dbReference type="EMBL" id="WAA12189.1"/>
    </source>
</evidence>
<organism evidence="2 3">
    <name type="scientific">Fervidibacillus halotolerans</name>
    <dbReference type="NCBI Taxonomy" id="2980027"/>
    <lineage>
        <taxon>Bacteria</taxon>
        <taxon>Bacillati</taxon>
        <taxon>Bacillota</taxon>
        <taxon>Bacilli</taxon>
        <taxon>Bacillales</taxon>
        <taxon>Bacillaceae</taxon>
        <taxon>Fervidibacillus</taxon>
    </lineage>
</organism>
<dbReference type="InterPro" id="IPR014202">
    <property type="entry name" value="Spore_II_R"/>
</dbReference>
<dbReference type="RefSeq" id="WP_275420324.1">
    <property type="nucleotide sequence ID" value="NZ_CP106877.1"/>
</dbReference>
<dbReference type="Pfam" id="PF09551">
    <property type="entry name" value="Spore_II_R"/>
    <property type="match status" value="1"/>
</dbReference>
<name>A0A9E8M0R3_9BACI</name>
<dbReference type="AlphaFoldDB" id="A0A9E8M0R3"/>
<dbReference type="EMBL" id="CP106877">
    <property type="protein sequence ID" value="WAA12189.1"/>
    <property type="molecule type" value="Genomic_DNA"/>
</dbReference>
<proteinExistence type="predicted"/>
<feature type="compositionally biased region" description="Polar residues" evidence="1">
    <location>
        <begin position="171"/>
        <end position="183"/>
    </location>
</feature>
<gene>
    <name evidence="2" type="primary">spoIIR</name>
    <name evidence="2" type="ORF">OE105_11535</name>
</gene>
<evidence type="ECO:0000313" key="3">
    <source>
        <dbReference type="Proteomes" id="UP001164726"/>
    </source>
</evidence>
<reference evidence="2" key="1">
    <citation type="submission" date="2022-09" db="EMBL/GenBank/DDBJ databases">
        <title>Complete Genomes of Fervidibacillus albus and Fervidibacillus halotolerans isolated from tidal flat sediments.</title>
        <authorList>
            <person name="Kwon K.K."/>
            <person name="Yang S.-H."/>
            <person name="Park M.J."/>
            <person name="Oh H.-M."/>
        </authorList>
    </citation>
    <scope>NUCLEOTIDE SEQUENCE</scope>
    <source>
        <strain evidence="2">MEBiC13594</strain>
    </source>
</reference>
<feature type="region of interest" description="Disordered" evidence="1">
    <location>
        <begin position="171"/>
        <end position="204"/>
    </location>
</feature>
<dbReference type="NCBIfam" id="TIGR02837">
    <property type="entry name" value="spore_II_R"/>
    <property type="match status" value="1"/>
</dbReference>
<protein>
    <submittedName>
        <fullName evidence="2">Stage II sporulation protein R</fullName>
    </submittedName>
</protein>
<dbReference type="KEGG" id="fhl:OE105_11535"/>